<dbReference type="Pfam" id="PF17921">
    <property type="entry name" value="Integrase_H2C2"/>
    <property type="match status" value="1"/>
</dbReference>
<accession>A0AA47MMT2</accession>
<dbReference type="Gene3D" id="1.10.340.70">
    <property type="match status" value="1"/>
</dbReference>
<dbReference type="InterPro" id="IPR012337">
    <property type="entry name" value="RNaseH-like_sf"/>
</dbReference>
<organism evidence="3 4">
    <name type="scientific">Merluccius polli</name>
    <name type="common">Benguela hake</name>
    <name type="synonym">Merluccius cadenati</name>
    <dbReference type="NCBI Taxonomy" id="89951"/>
    <lineage>
        <taxon>Eukaryota</taxon>
        <taxon>Metazoa</taxon>
        <taxon>Chordata</taxon>
        <taxon>Craniata</taxon>
        <taxon>Vertebrata</taxon>
        <taxon>Euteleostomi</taxon>
        <taxon>Actinopterygii</taxon>
        <taxon>Neopterygii</taxon>
        <taxon>Teleostei</taxon>
        <taxon>Neoteleostei</taxon>
        <taxon>Acanthomorphata</taxon>
        <taxon>Zeiogadaria</taxon>
        <taxon>Gadariae</taxon>
        <taxon>Gadiformes</taxon>
        <taxon>Gadoidei</taxon>
        <taxon>Merlucciidae</taxon>
        <taxon>Merluccius</taxon>
    </lineage>
</organism>
<name>A0AA47MMT2_MERPO</name>
<dbReference type="AlphaFoldDB" id="A0AA47MMT2"/>
<dbReference type="FunFam" id="1.10.340.70:FF:000001">
    <property type="entry name" value="Retrovirus-related Pol polyprotein from transposon gypsy-like Protein"/>
    <property type="match status" value="1"/>
</dbReference>
<dbReference type="PROSITE" id="PS50994">
    <property type="entry name" value="INTEGRASE"/>
    <property type="match status" value="1"/>
</dbReference>
<dbReference type="Pfam" id="PF00665">
    <property type="entry name" value="rve"/>
    <property type="match status" value="1"/>
</dbReference>
<keyword evidence="4" id="KW-1185">Reference proteome</keyword>
<gene>
    <name evidence="3" type="primary">POL_22</name>
    <name evidence="3" type="ORF">N1851_018681</name>
</gene>
<reference evidence="3" key="1">
    <citation type="journal article" date="2023" name="Front. Mar. Sci.">
        <title>A new Merluccius polli reference genome to investigate the effects of global change in West African waters.</title>
        <authorList>
            <person name="Mateo J.L."/>
            <person name="Blanco-Fernandez C."/>
            <person name="Garcia-Vazquez E."/>
            <person name="Machado-Schiaffino G."/>
        </authorList>
    </citation>
    <scope>NUCLEOTIDE SEQUENCE</scope>
    <source>
        <strain evidence="3">C29</strain>
        <tissue evidence="3">Fin</tissue>
    </source>
</reference>
<dbReference type="Proteomes" id="UP001174136">
    <property type="component" value="Unassembled WGS sequence"/>
</dbReference>
<dbReference type="GO" id="GO:0003676">
    <property type="term" value="F:nucleic acid binding"/>
    <property type="evidence" value="ECO:0007669"/>
    <property type="project" value="InterPro"/>
</dbReference>
<evidence type="ECO:0000313" key="3">
    <source>
        <dbReference type="EMBL" id="KAK0143189.1"/>
    </source>
</evidence>
<dbReference type="Gene3D" id="3.30.420.10">
    <property type="entry name" value="Ribonuclease H-like superfamily/Ribonuclease H"/>
    <property type="match status" value="1"/>
</dbReference>
<feature type="domain" description="Integrase catalytic" evidence="2">
    <location>
        <begin position="455"/>
        <end position="613"/>
    </location>
</feature>
<dbReference type="GO" id="GO:0015074">
    <property type="term" value="P:DNA integration"/>
    <property type="evidence" value="ECO:0007669"/>
    <property type="project" value="InterPro"/>
</dbReference>
<evidence type="ECO:0000313" key="4">
    <source>
        <dbReference type="Proteomes" id="UP001174136"/>
    </source>
</evidence>
<evidence type="ECO:0000259" key="2">
    <source>
        <dbReference type="PROSITE" id="PS50994"/>
    </source>
</evidence>
<dbReference type="SUPFAM" id="SSF53098">
    <property type="entry name" value="Ribonuclease H-like"/>
    <property type="match status" value="1"/>
</dbReference>
<dbReference type="EMBL" id="JAOPHQ010003429">
    <property type="protein sequence ID" value="KAK0143189.1"/>
    <property type="molecule type" value="Genomic_DNA"/>
</dbReference>
<dbReference type="InterPro" id="IPR050951">
    <property type="entry name" value="Retrovirus_Pol_polyprotein"/>
</dbReference>
<evidence type="ECO:0000256" key="1">
    <source>
        <dbReference type="ARBA" id="ARBA00039658"/>
    </source>
</evidence>
<dbReference type="InterPro" id="IPR041588">
    <property type="entry name" value="Integrase_H2C2"/>
</dbReference>
<protein>
    <recommendedName>
        <fullName evidence="1">Gypsy retrotransposon integrase-like protein 1</fullName>
    </recommendedName>
</protein>
<comment type="caution">
    <text evidence="3">The sequence shown here is derived from an EMBL/GenBank/DDBJ whole genome shotgun (WGS) entry which is preliminary data.</text>
</comment>
<dbReference type="FunFam" id="3.30.420.10:FF:000032">
    <property type="entry name" value="Retrovirus-related Pol polyprotein from transposon 297-like Protein"/>
    <property type="match status" value="1"/>
</dbReference>
<proteinExistence type="predicted"/>
<dbReference type="PANTHER" id="PTHR37984:SF15">
    <property type="entry name" value="INTEGRASE CATALYTIC DOMAIN-CONTAINING PROTEIN"/>
    <property type="match status" value="1"/>
</dbReference>
<dbReference type="InterPro" id="IPR001584">
    <property type="entry name" value="Integrase_cat-core"/>
</dbReference>
<dbReference type="InterPro" id="IPR036397">
    <property type="entry name" value="RNaseH_sf"/>
</dbReference>
<dbReference type="PANTHER" id="PTHR37984">
    <property type="entry name" value="PROTEIN CBG26694"/>
    <property type="match status" value="1"/>
</dbReference>
<sequence length="636" mass="71512">MFDLHAFTLAPTEEALFLITRDDLVTVAGHYKLQVSGSPSKAELQEGLINHLRDRGVFVKRPVDEPTSPTRGNVQPLSPSEVSLALKRLQLREMELEWEREKNIRDREHELRLKELEFNQALRLKEMDLKAREADIHFNVRVPIKILRDTGASQSFILENVLPFCDKTSTGCSVLVRGFEMGFVNVPLHEISLQSDLVTDTITVGIRPSLPIANVVMLLGNDVCGGKVLPGPIVSHVSPKTLTRDDLSVNFPEVFASSVVTRAMARDVKATSIQEQRDAIIDLSDSFMARPSLIPDSVVPQTAESLSSHAAVPKLSVDRDLLSKEQRNDPSLATLFSEVMSDEDIEQSPHGYFLRDGVLMRKWRPLTASAQDEWRVLYQIVIPASFRDEVLSLAHDHHFAGHLAVNKTTDRILRHFFWPGLKRDVVRYCKTCHPCQITGKPNQVIPPAPLQPIPVSSEPFEHVILDCVGQLPKTKSGNQWLLTIMCSLTRFPEAIPLRRITAPVIIKALLCFFSLFGLPKTVQTDRGTNFMSHVFAEAMRQLSVKHVKSSAYHPQSQGALERFHLTLKNILKTFCLEFERDWDEGVPLALFAVREVVQESLGFSPAELVFGHTVRGPLKLLKESWLSETKTYRGSL</sequence>